<gene>
    <name evidence="4" type="ORF">QBZ16_001579</name>
</gene>
<name>A0AAD9IE89_PROWI</name>
<dbReference type="PROSITE" id="PS50222">
    <property type="entry name" value="EF_HAND_2"/>
    <property type="match status" value="2"/>
</dbReference>
<comment type="similarity">
    <text evidence="2">Belongs to the calcineurin regulatory subunit family.</text>
</comment>
<dbReference type="Pfam" id="PF13499">
    <property type="entry name" value="EF-hand_7"/>
    <property type="match status" value="1"/>
</dbReference>
<feature type="domain" description="EF-hand" evidence="3">
    <location>
        <begin position="24"/>
        <end position="59"/>
    </location>
</feature>
<accession>A0AAD9IE89</accession>
<dbReference type="CDD" id="cd00051">
    <property type="entry name" value="EFh"/>
    <property type="match status" value="1"/>
</dbReference>
<dbReference type="SMART" id="SM00054">
    <property type="entry name" value="EFh"/>
    <property type="match status" value="2"/>
</dbReference>
<keyword evidence="1" id="KW-0677">Repeat</keyword>
<dbReference type="Gene3D" id="1.10.238.10">
    <property type="entry name" value="EF-hand"/>
    <property type="match status" value="1"/>
</dbReference>
<dbReference type="InterPro" id="IPR011992">
    <property type="entry name" value="EF-hand-dom_pair"/>
</dbReference>
<proteinExistence type="inferred from homology"/>
<dbReference type="PANTHER" id="PTHR23056">
    <property type="entry name" value="CALCINEURIN B"/>
    <property type="match status" value="1"/>
</dbReference>
<protein>
    <recommendedName>
        <fullName evidence="3">EF-hand domain-containing protein</fullName>
    </recommendedName>
</protein>
<feature type="domain" description="EF-hand" evidence="3">
    <location>
        <begin position="69"/>
        <end position="104"/>
    </location>
</feature>
<evidence type="ECO:0000259" key="3">
    <source>
        <dbReference type="PROSITE" id="PS50222"/>
    </source>
</evidence>
<dbReference type="InterPro" id="IPR045198">
    <property type="entry name" value="CNBL1-10"/>
</dbReference>
<dbReference type="EMBL" id="JASFZW010000013">
    <property type="protein sequence ID" value="KAK2075838.1"/>
    <property type="molecule type" value="Genomic_DNA"/>
</dbReference>
<dbReference type="GO" id="GO:0005509">
    <property type="term" value="F:calcium ion binding"/>
    <property type="evidence" value="ECO:0007669"/>
    <property type="project" value="InterPro"/>
</dbReference>
<keyword evidence="5" id="KW-1185">Reference proteome</keyword>
<dbReference type="Proteomes" id="UP001255856">
    <property type="component" value="Unassembled WGS sequence"/>
</dbReference>
<evidence type="ECO:0000256" key="1">
    <source>
        <dbReference type="ARBA" id="ARBA00022737"/>
    </source>
</evidence>
<organism evidence="4 5">
    <name type="scientific">Prototheca wickerhamii</name>
    <dbReference type="NCBI Taxonomy" id="3111"/>
    <lineage>
        <taxon>Eukaryota</taxon>
        <taxon>Viridiplantae</taxon>
        <taxon>Chlorophyta</taxon>
        <taxon>core chlorophytes</taxon>
        <taxon>Trebouxiophyceae</taxon>
        <taxon>Chlorellales</taxon>
        <taxon>Chlorellaceae</taxon>
        <taxon>Prototheca</taxon>
    </lineage>
</organism>
<dbReference type="PANTHER" id="PTHR23056:SF110">
    <property type="entry name" value="CALMODULIN"/>
    <property type="match status" value="1"/>
</dbReference>
<dbReference type="SUPFAM" id="SSF47473">
    <property type="entry name" value="EF-hand"/>
    <property type="match status" value="1"/>
</dbReference>
<evidence type="ECO:0000313" key="5">
    <source>
        <dbReference type="Proteomes" id="UP001255856"/>
    </source>
</evidence>
<dbReference type="GO" id="GO:0019900">
    <property type="term" value="F:kinase binding"/>
    <property type="evidence" value="ECO:0007669"/>
    <property type="project" value="InterPro"/>
</dbReference>
<sequence length="122" mass="13692">MKQNQVVDFEEFVKSLSIFHPDTPLEEKAAFAFKIYDIGHTGAIEPSELKRFLVATMAENPDIDFDEAALEAIVNTTLAEVDLAGDGRINPEEWLALVRRNPDVISFMNLPVLQELTSRFPA</sequence>
<dbReference type="GO" id="GO:0019722">
    <property type="term" value="P:calcium-mediated signaling"/>
    <property type="evidence" value="ECO:0007669"/>
    <property type="project" value="InterPro"/>
</dbReference>
<reference evidence="4" key="1">
    <citation type="submission" date="2021-01" db="EMBL/GenBank/DDBJ databases">
        <authorList>
            <person name="Eckstrom K.M.E."/>
        </authorList>
    </citation>
    <scope>NUCLEOTIDE SEQUENCE</scope>
    <source>
        <strain evidence="4">UVCC 0001</strain>
    </source>
</reference>
<comment type="caution">
    <text evidence="4">The sequence shown here is derived from an EMBL/GenBank/DDBJ whole genome shotgun (WGS) entry which is preliminary data.</text>
</comment>
<evidence type="ECO:0000256" key="2">
    <source>
        <dbReference type="ARBA" id="ARBA00023774"/>
    </source>
</evidence>
<dbReference type="InterPro" id="IPR002048">
    <property type="entry name" value="EF_hand_dom"/>
</dbReference>
<dbReference type="AlphaFoldDB" id="A0AAD9IE89"/>
<evidence type="ECO:0000313" key="4">
    <source>
        <dbReference type="EMBL" id="KAK2075838.1"/>
    </source>
</evidence>